<evidence type="ECO:0000313" key="1">
    <source>
        <dbReference type="EMBL" id="QEP34939.1"/>
    </source>
</evidence>
<dbReference type="AlphaFoldDB" id="A0A5C2H9C5"/>
<dbReference type="Proteomes" id="UP000322726">
    <property type="component" value="Chromosome"/>
</dbReference>
<dbReference type="RefSeq" id="WP_130233851.1">
    <property type="nucleotide sequence ID" value="NZ_BMEF01000020.1"/>
</dbReference>
<name>A0A5C2H9C5_9BACT</name>
<dbReference type="EMBL" id="CP035928">
    <property type="protein sequence ID" value="QEP34939.1"/>
    <property type="molecule type" value="Genomic_DNA"/>
</dbReference>
<proteinExistence type="predicted"/>
<accession>A0A5C2H9C5</accession>
<keyword evidence="2" id="KW-1185">Reference proteome</keyword>
<reference evidence="1" key="1">
    <citation type="submission" date="2019-09" db="EMBL/GenBank/DDBJ databases">
        <title>Complete genome sequencing of four Arcobacter species reveals a diverse suite of mobile elements.</title>
        <authorList>
            <person name="Miller W.G."/>
            <person name="Yee E."/>
            <person name="Bono J.L."/>
        </authorList>
    </citation>
    <scope>NUCLEOTIDE SEQUENCE [LARGE SCALE GENOMIC DNA]</scope>
    <source>
        <strain evidence="1">LMG 26638</strain>
    </source>
</reference>
<organism evidence="1 2">
    <name type="scientific">Malaciobacter pacificus</name>
    <dbReference type="NCBI Taxonomy" id="1080223"/>
    <lineage>
        <taxon>Bacteria</taxon>
        <taxon>Pseudomonadati</taxon>
        <taxon>Campylobacterota</taxon>
        <taxon>Epsilonproteobacteria</taxon>
        <taxon>Campylobacterales</taxon>
        <taxon>Arcobacteraceae</taxon>
        <taxon>Malaciobacter</taxon>
    </lineage>
</organism>
<gene>
    <name evidence="1" type="ORF">APAC_1860</name>
</gene>
<protein>
    <submittedName>
        <fullName evidence="1">Uncharacterized protein</fullName>
    </submittedName>
</protein>
<sequence length="695" mass="74258">MKKINSLVLSTLAAAVLVGCGGGSSSSTSSTSVPVTKGPLIKATAVDQNGKQGTQDMNTDGTYSNSYSFSGEIAFPIEVTGGYVDVNNNGIIDAGDYPFSGKLSSYSKVVTPITTYLGDTTTTEGKAKLEKLKELTGASDDDLLITDPADTNANILSLNAAIFTNYPALMDDDDTNDDIEDDIEDESSSLSTKFNSLKDNLPETEDLDEILTYIEQDLVTETGVTILSEFEADKINFSKDELEGKKLTIENETYYFTEDNIVLGDSGEGYTRTLSYGTFENGQVKLNSESEGFYDLLALTETGYSITYYESNVSNGTKYINVELVDYTETELAAALADVPFELTEDMISGKTISISDEYGSVEVSFASSGDYSEVFDDTISGGTLGTCSGTWSLNSNVISVTSECSDELGVEQTFTLTFNEQPAVGSSFDYNDGEESGTETIDAISDIVETSNESSSSGTLSSVVSGKSLIAYDTYGYVQANFYADGTYVEVGPNEDDNGNMTGTTYTCTGKWLDFGNNKIGTTCDGTSTPVGSAGGTSDEVVITFPSSTITNGSTATIQDSTETFQVTIGHIADLSNTGSITSFVSGKFVDISDAWGEAKAIFMSGGSYREYGSDVDGGSWSCSGQWRDFGNNKIAVTCEDAGSTNVPDGIFDDNEMFIFFSDNTPTVGEKVWILDTDELFEVNIDTDLQDYLP</sequence>
<dbReference type="KEGG" id="apai:APAC_1860"/>
<dbReference type="PROSITE" id="PS51257">
    <property type="entry name" value="PROKAR_LIPOPROTEIN"/>
    <property type="match status" value="1"/>
</dbReference>
<evidence type="ECO:0000313" key="2">
    <source>
        <dbReference type="Proteomes" id="UP000322726"/>
    </source>
</evidence>
<reference evidence="1" key="2">
    <citation type="submission" date="2019-09" db="EMBL/GenBank/DDBJ databases">
        <title>Taxonomic note: a critical rebuttal of the proposed division of the genus Arcobacter into six genera, emended descriptions of Arcobacter anaerophilus and the genus Arcobacter, and an assessment of genus-level boundaries for Epsilonproteobacteria using in silico genomic comparator tools.</title>
        <authorList>
            <person name="On S.L.W."/>
            <person name="Miller W.G."/>
            <person name="Biggs P."/>
            <person name="Cornelius A."/>
            <person name="Vandamme P."/>
        </authorList>
    </citation>
    <scope>NUCLEOTIDE SEQUENCE [LARGE SCALE GENOMIC DNA]</scope>
    <source>
        <strain evidence="1">LMG 26638</strain>
    </source>
</reference>